<evidence type="ECO:0000256" key="1">
    <source>
        <dbReference type="SAM" id="MobiDB-lite"/>
    </source>
</evidence>
<feature type="compositionally biased region" description="Basic and acidic residues" evidence="1">
    <location>
        <begin position="41"/>
        <end position="51"/>
    </location>
</feature>
<dbReference type="Proteomes" id="UP000218231">
    <property type="component" value="Unassembled WGS sequence"/>
</dbReference>
<reference evidence="2 3" key="1">
    <citation type="journal article" date="2017" name="Curr. Biol.">
        <title>Genome architecture and evolution of a unichromosomal asexual nematode.</title>
        <authorList>
            <person name="Fradin H."/>
            <person name="Zegar C."/>
            <person name="Gutwein M."/>
            <person name="Lucas J."/>
            <person name="Kovtun M."/>
            <person name="Corcoran D."/>
            <person name="Baugh L.R."/>
            <person name="Kiontke K."/>
            <person name="Gunsalus K."/>
            <person name="Fitch D.H."/>
            <person name="Piano F."/>
        </authorList>
    </citation>
    <scope>NUCLEOTIDE SEQUENCE [LARGE SCALE GENOMIC DNA]</scope>
    <source>
        <strain evidence="2">PF1309</strain>
    </source>
</reference>
<organism evidence="2 3">
    <name type="scientific">Diploscapter pachys</name>
    <dbReference type="NCBI Taxonomy" id="2018661"/>
    <lineage>
        <taxon>Eukaryota</taxon>
        <taxon>Metazoa</taxon>
        <taxon>Ecdysozoa</taxon>
        <taxon>Nematoda</taxon>
        <taxon>Chromadorea</taxon>
        <taxon>Rhabditida</taxon>
        <taxon>Rhabditina</taxon>
        <taxon>Rhabditomorpha</taxon>
        <taxon>Rhabditoidea</taxon>
        <taxon>Rhabditidae</taxon>
        <taxon>Diploscapter</taxon>
    </lineage>
</organism>
<dbReference type="EMBL" id="LIAE01007988">
    <property type="protein sequence ID" value="PAV75953.1"/>
    <property type="molecule type" value="Genomic_DNA"/>
</dbReference>
<feature type="region of interest" description="Disordered" evidence="1">
    <location>
        <begin position="1"/>
        <end position="54"/>
    </location>
</feature>
<gene>
    <name evidence="2" type="ORF">WR25_13191</name>
</gene>
<dbReference type="AlphaFoldDB" id="A0A2A2KQ66"/>
<comment type="caution">
    <text evidence="2">The sequence shown here is derived from an EMBL/GenBank/DDBJ whole genome shotgun (WGS) entry which is preliminary data.</text>
</comment>
<evidence type="ECO:0000313" key="2">
    <source>
        <dbReference type="EMBL" id="PAV75953.1"/>
    </source>
</evidence>
<proteinExistence type="predicted"/>
<keyword evidence="3" id="KW-1185">Reference proteome</keyword>
<evidence type="ECO:0000313" key="3">
    <source>
        <dbReference type="Proteomes" id="UP000218231"/>
    </source>
</evidence>
<sequence length="77" mass="9097">MGVMEKKQRDRNAECRMQKWADDTRRGEKTRDDRDNDGENDDRQADNRQGKQEGCIDLTYIRSFSLLLLMLPHPEAK</sequence>
<protein>
    <submittedName>
        <fullName evidence="2">Uncharacterized protein</fullName>
    </submittedName>
</protein>
<name>A0A2A2KQ66_9BILA</name>
<feature type="compositionally biased region" description="Basic and acidic residues" evidence="1">
    <location>
        <begin position="1"/>
        <end position="34"/>
    </location>
</feature>
<accession>A0A2A2KQ66</accession>